<reference evidence="2" key="1">
    <citation type="submission" date="2020-07" db="EMBL/GenBank/DDBJ databases">
        <authorList>
            <person name="Nazaruddin N."/>
        </authorList>
    </citation>
    <scope>NUCLEOTIDE SEQUENCE</scope>
</reference>
<comment type="caution">
    <text evidence="2">The sequence shown here is derived from an EMBL/GenBank/DDBJ whole genome shotgun (WGS) entry which is preliminary data.</text>
</comment>
<evidence type="ECO:0000313" key="3">
    <source>
        <dbReference type="Proteomes" id="UP000752696"/>
    </source>
</evidence>
<keyword evidence="1" id="KW-0472">Membrane</keyword>
<evidence type="ECO:0000256" key="1">
    <source>
        <dbReference type="SAM" id="Phobius"/>
    </source>
</evidence>
<protein>
    <submittedName>
        <fullName evidence="2">Uncharacterized protein</fullName>
    </submittedName>
</protein>
<keyword evidence="3" id="KW-1185">Reference proteome</keyword>
<feature type="transmembrane region" description="Helical" evidence="1">
    <location>
        <begin position="12"/>
        <end position="31"/>
    </location>
</feature>
<feature type="non-terminal residue" evidence="2">
    <location>
        <position position="62"/>
    </location>
</feature>
<organism evidence="2 3">
    <name type="scientific">Heterotrigona itama</name>
    <dbReference type="NCBI Taxonomy" id="395501"/>
    <lineage>
        <taxon>Eukaryota</taxon>
        <taxon>Metazoa</taxon>
        <taxon>Ecdysozoa</taxon>
        <taxon>Arthropoda</taxon>
        <taxon>Hexapoda</taxon>
        <taxon>Insecta</taxon>
        <taxon>Pterygota</taxon>
        <taxon>Neoptera</taxon>
        <taxon>Endopterygota</taxon>
        <taxon>Hymenoptera</taxon>
        <taxon>Apocrita</taxon>
        <taxon>Aculeata</taxon>
        <taxon>Apoidea</taxon>
        <taxon>Anthophila</taxon>
        <taxon>Apidae</taxon>
        <taxon>Heterotrigona</taxon>
    </lineage>
</organism>
<dbReference type="AlphaFoldDB" id="A0A6V7GVX8"/>
<gene>
    <name evidence="2" type="ORF">MHI_LOCUS119391</name>
</gene>
<evidence type="ECO:0000313" key="2">
    <source>
        <dbReference type="EMBL" id="CAD1469296.1"/>
    </source>
</evidence>
<name>A0A6V7GVX8_9HYME</name>
<keyword evidence="1" id="KW-0812">Transmembrane</keyword>
<proteinExistence type="predicted"/>
<accession>A0A6V7GVX8</accession>
<dbReference type="Proteomes" id="UP000752696">
    <property type="component" value="Unassembled WGS sequence"/>
</dbReference>
<dbReference type="OrthoDB" id="7615153at2759"/>
<sequence length="62" mass="6882">MDVQRIIFEGLKAYPIIISFLSALLSMVLYIKYSFDSYAVTNIPSKSLLPSYDFIIIGSGSA</sequence>
<dbReference type="EMBL" id="CAJDYZ010002145">
    <property type="protein sequence ID" value="CAD1469296.1"/>
    <property type="molecule type" value="Genomic_DNA"/>
</dbReference>
<keyword evidence="1" id="KW-1133">Transmembrane helix</keyword>